<name>A0A844QJU7_9HYPH</name>
<comment type="caution">
    <text evidence="2">The sequence shown here is derived from an EMBL/GenBank/DDBJ whole genome shotgun (WGS) entry which is preliminary data.</text>
</comment>
<evidence type="ECO:0000259" key="1">
    <source>
        <dbReference type="Pfam" id="PF05713"/>
    </source>
</evidence>
<accession>A0A844QJU7</accession>
<gene>
    <name evidence="2" type="primary">mobC</name>
    <name evidence="2" type="ORF">GN330_11960</name>
</gene>
<reference evidence="2 3" key="1">
    <citation type="submission" date="2019-12" db="EMBL/GenBank/DDBJ databases">
        <title>Nitratireductor arenosus sp. nov., Isolated from sea sand, Jeju island, South Korea.</title>
        <authorList>
            <person name="Kim W."/>
        </authorList>
    </citation>
    <scope>NUCLEOTIDE SEQUENCE [LARGE SCALE GENOMIC DNA]</scope>
    <source>
        <strain evidence="2 3">CAU 1489</strain>
    </source>
</reference>
<dbReference type="InterPro" id="IPR008687">
    <property type="entry name" value="MobC"/>
</dbReference>
<evidence type="ECO:0000313" key="3">
    <source>
        <dbReference type="Proteomes" id="UP000463224"/>
    </source>
</evidence>
<protein>
    <submittedName>
        <fullName evidence="2">Plasmid mobilization relaxosome protein MobC</fullName>
    </submittedName>
</protein>
<organism evidence="2 3">
    <name type="scientific">Nitratireductor arenosus</name>
    <dbReference type="NCBI Taxonomy" id="2682096"/>
    <lineage>
        <taxon>Bacteria</taxon>
        <taxon>Pseudomonadati</taxon>
        <taxon>Pseudomonadota</taxon>
        <taxon>Alphaproteobacteria</taxon>
        <taxon>Hyphomicrobiales</taxon>
        <taxon>Phyllobacteriaceae</taxon>
        <taxon>Nitratireductor</taxon>
    </lineage>
</organism>
<dbReference type="Proteomes" id="UP000463224">
    <property type="component" value="Unassembled WGS sequence"/>
</dbReference>
<dbReference type="RefSeq" id="WP_156713718.1">
    <property type="nucleotide sequence ID" value="NZ_WPHG01000003.1"/>
</dbReference>
<dbReference type="EMBL" id="WPHG01000003">
    <property type="protein sequence ID" value="MVA97959.1"/>
    <property type="molecule type" value="Genomic_DNA"/>
</dbReference>
<feature type="domain" description="Bacterial mobilisation" evidence="1">
    <location>
        <begin position="81"/>
        <end position="94"/>
    </location>
</feature>
<dbReference type="AlphaFoldDB" id="A0A844QJU7"/>
<keyword evidence="3" id="KW-1185">Reference proteome</keyword>
<proteinExistence type="predicted"/>
<sequence length="134" mass="14364">MSQDSSGNSGRKKPETRPFSIRLTDAEKALLLHRAGCLPVGAYIRDRVLGDGVASERVRWRNPVKDHEALGRVLAALGQTRIANNLNQLAKAVNIGVLPVNEETEADLCEACRSVSVMRSELMKALGLSGGDGA</sequence>
<dbReference type="Pfam" id="PF05713">
    <property type="entry name" value="MobC"/>
    <property type="match status" value="1"/>
</dbReference>
<evidence type="ECO:0000313" key="2">
    <source>
        <dbReference type="EMBL" id="MVA97959.1"/>
    </source>
</evidence>